<evidence type="ECO:0000256" key="12">
    <source>
        <dbReference type="PIRSR" id="PIRSR605959-2"/>
    </source>
</evidence>
<feature type="binding site" evidence="12">
    <location>
        <position position="237"/>
    </location>
    <ligand>
        <name>substrate</name>
    </ligand>
</feature>
<keyword evidence="10" id="KW-0585">Phenylalanine catabolism</keyword>
<gene>
    <name evidence="16" type="ORF">SAMN04488004_11380</name>
</gene>
<feature type="domain" description="Fumarylacetoacetase N-terminal" evidence="15">
    <location>
        <begin position="21"/>
        <end position="117"/>
    </location>
</feature>
<dbReference type="InterPro" id="IPR036462">
    <property type="entry name" value="Fumarylacetoacetase_N_sf"/>
</dbReference>
<evidence type="ECO:0000259" key="15">
    <source>
        <dbReference type="Pfam" id="PF09298"/>
    </source>
</evidence>
<dbReference type="Pfam" id="PF01557">
    <property type="entry name" value="FAA_hydrolase"/>
    <property type="match status" value="1"/>
</dbReference>
<organism evidence="16 17">
    <name type="scientific">Loktanella salsilacus</name>
    <dbReference type="NCBI Taxonomy" id="195913"/>
    <lineage>
        <taxon>Bacteria</taxon>
        <taxon>Pseudomonadati</taxon>
        <taxon>Pseudomonadota</taxon>
        <taxon>Alphaproteobacteria</taxon>
        <taxon>Rhodobacterales</taxon>
        <taxon>Roseobacteraceae</taxon>
        <taxon>Loktanella</taxon>
    </lineage>
</organism>
<dbReference type="NCBIfam" id="TIGR01266">
    <property type="entry name" value="fum_ac_acetase"/>
    <property type="match status" value="1"/>
</dbReference>
<keyword evidence="9" id="KW-0828">Tyrosine catabolism</keyword>
<dbReference type="InterPro" id="IPR011234">
    <property type="entry name" value="Fumarylacetoacetase-like_C"/>
</dbReference>
<accession>A0A1I4GLH4</accession>
<feature type="domain" description="Fumarylacetoacetase-like C-terminal" evidence="14">
    <location>
        <begin position="123"/>
        <end position="394"/>
    </location>
</feature>
<evidence type="ECO:0000256" key="6">
    <source>
        <dbReference type="ARBA" id="ARBA00022801"/>
    </source>
</evidence>
<comment type="pathway">
    <text evidence="3">Amino-acid degradation; L-phenylalanine degradation; acetoacetate and fumarate from L-phenylalanine: step 6/6.</text>
</comment>
<feature type="binding site" evidence="13">
    <location>
        <position position="198"/>
    </location>
    <ligand>
        <name>Ca(2+)</name>
        <dbReference type="ChEBI" id="CHEBI:29108"/>
    </ligand>
</feature>
<feature type="binding site" evidence="12">
    <location>
        <position position="127"/>
    </location>
    <ligand>
        <name>substrate</name>
    </ligand>
</feature>
<evidence type="ECO:0000256" key="3">
    <source>
        <dbReference type="ARBA" id="ARBA00004782"/>
    </source>
</evidence>
<feature type="binding site" evidence="12">
    <location>
        <position position="241"/>
    </location>
    <ligand>
        <name>substrate</name>
    </ligand>
</feature>
<keyword evidence="8 13" id="KW-0460">Magnesium</keyword>
<evidence type="ECO:0000256" key="9">
    <source>
        <dbReference type="ARBA" id="ARBA00022878"/>
    </source>
</evidence>
<dbReference type="PANTHER" id="PTHR43069:SF2">
    <property type="entry name" value="FUMARYLACETOACETASE"/>
    <property type="match status" value="1"/>
</dbReference>
<feature type="binding site" evidence="13">
    <location>
        <position position="125"/>
    </location>
    <ligand>
        <name>Ca(2+)</name>
        <dbReference type="ChEBI" id="CHEBI:29108"/>
    </ligand>
</feature>
<evidence type="ECO:0000256" key="2">
    <source>
        <dbReference type="ARBA" id="ARBA00001946"/>
    </source>
</evidence>
<dbReference type="GO" id="GO:0046872">
    <property type="term" value="F:metal ion binding"/>
    <property type="evidence" value="ECO:0007669"/>
    <property type="project" value="UniProtKB-KW"/>
</dbReference>
<dbReference type="GO" id="GO:0004334">
    <property type="term" value="F:fumarylacetoacetase activity"/>
    <property type="evidence" value="ECO:0007669"/>
    <property type="project" value="UniProtKB-EC"/>
</dbReference>
<dbReference type="Proteomes" id="UP000199550">
    <property type="component" value="Unassembled WGS sequence"/>
</dbReference>
<dbReference type="PANTHER" id="PTHR43069">
    <property type="entry name" value="FUMARYLACETOACETASE"/>
    <property type="match status" value="1"/>
</dbReference>
<evidence type="ECO:0000259" key="14">
    <source>
        <dbReference type="Pfam" id="PF01557"/>
    </source>
</evidence>
<dbReference type="RefSeq" id="WP_090190050.1">
    <property type="nucleotide sequence ID" value="NZ_FOTF01000013.1"/>
</dbReference>
<dbReference type="UniPathway" id="UPA00139">
    <property type="reaction ID" value="UER00341"/>
</dbReference>
<evidence type="ECO:0000256" key="11">
    <source>
        <dbReference type="PIRSR" id="PIRSR605959-1"/>
    </source>
</evidence>
<keyword evidence="5 13" id="KW-0479">Metal-binding</keyword>
<evidence type="ECO:0000256" key="5">
    <source>
        <dbReference type="ARBA" id="ARBA00022723"/>
    </source>
</evidence>
<evidence type="ECO:0000256" key="13">
    <source>
        <dbReference type="PIRSR" id="PIRSR605959-3"/>
    </source>
</evidence>
<comment type="cofactor">
    <cofactor evidence="2 13">
        <name>Mg(2+)</name>
        <dbReference type="ChEBI" id="CHEBI:18420"/>
    </cofactor>
</comment>
<dbReference type="STRING" id="195913.SAMN04488004_11380"/>
<dbReference type="EC" id="3.7.1.2" evidence="4"/>
<dbReference type="Pfam" id="PF09298">
    <property type="entry name" value="FAA_hydrolase_N"/>
    <property type="match status" value="1"/>
</dbReference>
<feature type="binding site" evidence="12">
    <location>
        <position position="141"/>
    </location>
    <ligand>
        <name>substrate</name>
    </ligand>
</feature>
<feature type="binding site" evidence="13">
    <location>
        <position position="230"/>
    </location>
    <ligand>
        <name>Mg(2+)</name>
        <dbReference type="ChEBI" id="CHEBI:18420"/>
    </ligand>
</feature>
<feature type="active site" description="Proton acceptor" evidence="11">
    <location>
        <position position="132"/>
    </location>
</feature>
<dbReference type="OrthoDB" id="3766879at2"/>
<keyword evidence="7 13" id="KW-0106">Calcium</keyword>
<feature type="binding site" evidence="13">
    <location>
        <position position="200"/>
    </location>
    <ligand>
        <name>Ca(2+)</name>
        <dbReference type="ChEBI" id="CHEBI:29108"/>
    </ligand>
</feature>
<dbReference type="InterPro" id="IPR036663">
    <property type="entry name" value="Fumarylacetoacetase_C_sf"/>
</dbReference>
<feature type="binding site" evidence="12">
    <location>
        <position position="346"/>
    </location>
    <ligand>
        <name>substrate</name>
    </ligand>
</feature>
<dbReference type="Gene3D" id="3.90.850.10">
    <property type="entry name" value="Fumarylacetoacetase-like, C-terminal domain"/>
    <property type="match status" value="1"/>
</dbReference>
<comment type="cofactor">
    <cofactor evidence="1 13">
        <name>Ca(2+)</name>
        <dbReference type="ChEBI" id="CHEBI:29108"/>
    </cofactor>
</comment>
<dbReference type="AlphaFoldDB" id="A0A1I4GLH4"/>
<dbReference type="GO" id="GO:1902000">
    <property type="term" value="P:homogentisate catabolic process"/>
    <property type="evidence" value="ECO:0007669"/>
    <property type="project" value="TreeGrafter"/>
</dbReference>
<protein>
    <recommendedName>
        <fullName evidence="4">fumarylacetoacetase</fullName>
        <ecNumber evidence="4">3.7.1.2</ecNumber>
    </recommendedName>
</protein>
<reference evidence="16 17" key="1">
    <citation type="submission" date="2016-10" db="EMBL/GenBank/DDBJ databases">
        <authorList>
            <person name="de Groot N.N."/>
        </authorList>
    </citation>
    <scope>NUCLEOTIDE SEQUENCE [LARGE SCALE GENOMIC DNA]</scope>
    <source>
        <strain evidence="16 17">DSM 16199</strain>
    </source>
</reference>
<keyword evidence="6 16" id="KW-0378">Hydrolase</keyword>
<dbReference type="InterPro" id="IPR015377">
    <property type="entry name" value="Fumarylacetoacetase_N"/>
</dbReference>
<feature type="binding site" evidence="13">
    <location>
        <position position="254"/>
    </location>
    <ligand>
        <name>Mg(2+)</name>
        <dbReference type="ChEBI" id="CHEBI:18420"/>
    </ligand>
</feature>
<evidence type="ECO:0000256" key="10">
    <source>
        <dbReference type="ARBA" id="ARBA00023232"/>
    </source>
</evidence>
<dbReference type="GO" id="GO:0006559">
    <property type="term" value="P:L-phenylalanine catabolic process"/>
    <property type="evidence" value="ECO:0007669"/>
    <property type="project" value="UniProtKB-UniPathway"/>
</dbReference>
<evidence type="ECO:0000256" key="7">
    <source>
        <dbReference type="ARBA" id="ARBA00022837"/>
    </source>
</evidence>
<evidence type="ECO:0000256" key="1">
    <source>
        <dbReference type="ARBA" id="ARBA00001913"/>
    </source>
</evidence>
<dbReference type="SUPFAM" id="SSF63433">
    <property type="entry name" value="Fumarylacetoacetate hydrolase, FAH, N-terminal domain"/>
    <property type="match status" value="1"/>
</dbReference>
<dbReference type="GO" id="GO:0006572">
    <property type="term" value="P:L-tyrosine catabolic process"/>
    <property type="evidence" value="ECO:0007669"/>
    <property type="project" value="UniProtKB-KW"/>
</dbReference>
<dbReference type="SUPFAM" id="SSF56529">
    <property type="entry name" value="FAH"/>
    <property type="match status" value="1"/>
</dbReference>
<dbReference type="EMBL" id="FOTF01000013">
    <property type="protein sequence ID" value="SFL30845.1"/>
    <property type="molecule type" value="Genomic_DNA"/>
</dbReference>
<evidence type="ECO:0000313" key="17">
    <source>
        <dbReference type="Proteomes" id="UP000199550"/>
    </source>
</evidence>
<proteinExistence type="predicted"/>
<name>A0A1I4GLH4_9RHOB</name>
<keyword evidence="17" id="KW-1185">Reference proteome</keyword>
<dbReference type="InterPro" id="IPR005959">
    <property type="entry name" value="Fumarylacetoacetase"/>
</dbReference>
<sequence>MTLKRSWIDSANSAETDFPLNNLPYGVFSVPGKVPCCGVAIGDAIFDVATAEASGLITLQGGPYLQHGTWNPLMAAGPVVWADLRAQLTTLLAADNADTDTLQNLLVQQADAQLHIPFTVAEYTDFYASKDHATNVGTMFRGAENALPPNWLSIPIGYNGRASSVVVSGTDVTRPYGQLKAPDADLPHFGPCARFDIELELGAIVGTPSQGMQSVDAADAMIFGYVLLNDWSARDIQAWEYQPLGPFQAKATATTISPWIVTAEALQDFRAPAPQRSRPLLPYLRESGPMLYDIDLSVGMTPKGGAETIIARTNANQMYYSAAQQLCHHTTSGCAMRTGDLLGSGTISGPEKDMRGSLLELSWGGKDPLTLSGAEQRSFIEDGDTMTLYGAALGAGFRVGFGACTGTLLPAKPLPDWATT</sequence>
<dbReference type="Gene3D" id="2.30.30.230">
    <property type="entry name" value="Fumarylacetoacetase, N-terminal domain"/>
    <property type="match status" value="1"/>
</dbReference>
<evidence type="ECO:0000313" key="16">
    <source>
        <dbReference type="EMBL" id="SFL30845.1"/>
    </source>
</evidence>
<feature type="binding site" evidence="13">
    <location>
        <position position="230"/>
    </location>
    <ligand>
        <name>Ca(2+)</name>
        <dbReference type="ChEBI" id="CHEBI:29108"/>
    </ligand>
</feature>
<evidence type="ECO:0000256" key="4">
    <source>
        <dbReference type="ARBA" id="ARBA00012094"/>
    </source>
</evidence>
<feature type="binding site" evidence="13">
    <location>
        <position position="250"/>
    </location>
    <ligand>
        <name>Mg(2+)</name>
        <dbReference type="ChEBI" id="CHEBI:18420"/>
    </ligand>
</feature>
<evidence type="ECO:0000256" key="8">
    <source>
        <dbReference type="ARBA" id="ARBA00022842"/>
    </source>
</evidence>